<feature type="region of interest" description="Disordered" evidence="1">
    <location>
        <begin position="214"/>
        <end position="234"/>
    </location>
</feature>
<dbReference type="EMBL" id="KB008103">
    <property type="protein sequence ID" value="ELR12591.1"/>
    <property type="molecule type" value="Genomic_DNA"/>
</dbReference>
<accession>M0QSF8</accession>
<organism evidence="3 4">
    <name type="scientific">Acanthamoeba castellanii (strain ATCC 30010 / Neff)</name>
    <dbReference type="NCBI Taxonomy" id="1257118"/>
    <lineage>
        <taxon>Eukaryota</taxon>
        <taxon>Amoebozoa</taxon>
        <taxon>Discosea</taxon>
        <taxon>Longamoebia</taxon>
        <taxon>Centramoebida</taxon>
        <taxon>Acanthamoebidae</taxon>
        <taxon>Acanthamoeba</taxon>
    </lineage>
</organism>
<keyword evidence="3" id="KW-0407">Ion channel</keyword>
<evidence type="ECO:0000259" key="2">
    <source>
        <dbReference type="Pfam" id="PF02214"/>
    </source>
</evidence>
<dbReference type="PANTHER" id="PTHR14499:SF136">
    <property type="entry name" value="GH08630P"/>
    <property type="match status" value="1"/>
</dbReference>
<evidence type="ECO:0000313" key="3">
    <source>
        <dbReference type="EMBL" id="ELR12591.1"/>
    </source>
</evidence>
<dbReference type="InterPro" id="IPR003131">
    <property type="entry name" value="T1-type_BTB"/>
</dbReference>
<dbReference type="SUPFAM" id="SSF54695">
    <property type="entry name" value="POZ domain"/>
    <property type="match status" value="1"/>
</dbReference>
<protein>
    <submittedName>
        <fullName evidence="3">K+ channel tetramerisation subfamily protein</fullName>
    </submittedName>
</protein>
<dbReference type="GO" id="GO:0051260">
    <property type="term" value="P:protein homooligomerization"/>
    <property type="evidence" value="ECO:0007669"/>
    <property type="project" value="InterPro"/>
</dbReference>
<evidence type="ECO:0000313" key="4">
    <source>
        <dbReference type="Proteomes" id="UP000011083"/>
    </source>
</evidence>
<dbReference type="GeneID" id="14913210"/>
<sequence>MDAPQTIKLNVGGMLLETTLTTLTSVKNSVLATMFSSSWHKDDGRVRFINTDPTIFAVILQGLRRGGVDDACRPTNVSQELWERELDFWGLPKPIVIAPDPDPREEAIDKFMQSVGKPGGLAVLDEYGKIPLSALPDVNHPILDDDGRVPIDQLPEPISRLVRFIDSADTAVVATGTLERLLVRRIGIRISAIEIGDESDDEVNLALAEFDGEAPNAVDPSDQLRSADVCHARP</sequence>
<gene>
    <name evidence="3" type="ORF">ACA1_090800</name>
</gene>
<feature type="domain" description="Potassium channel tetramerisation-type BTB" evidence="2">
    <location>
        <begin position="7"/>
        <end position="94"/>
    </location>
</feature>
<keyword evidence="3" id="KW-0813">Transport</keyword>
<reference evidence="3 4" key="1">
    <citation type="journal article" date="2013" name="Genome Biol.">
        <title>Genome of Acanthamoeba castellanii highlights extensive lateral gene transfer and early evolution of tyrosine kinase signaling.</title>
        <authorList>
            <person name="Clarke M."/>
            <person name="Lohan A.J."/>
            <person name="Liu B."/>
            <person name="Lagkouvardos I."/>
            <person name="Roy S."/>
            <person name="Zafar N."/>
            <person name="Bertelli C."/>
            <person name="Schilde C."/>
            <person name="Kianianmomeni A."/>
            <person name="Burglin T.R."/>
            <person name="Frech C."/>
            <person name="Turcotte B."/>
            <person name="Kopec K.O."/>
            <person name="Synnott J.M."/>
            <person name="Choo C."/>
            <person name="Paponov I."/>
            <person name="Finkler A."/>
            <person name="Soon Heng Tan C."/>
            <person name="Hutchins A.P."/>
            <person name="Weinmeier T."/>
            <person name="Rattei T."/>
            <person name="Chu J.S."/>
            <person name="Gimenez G."/>
            <person name="Irimia M."/>
            <person name="Rigden D.J."/>
            <person name="Fitzpatrick D.A."/>
            <person name="Lorenzo-Morales J."/>
            <person name="Bateman A."/>
            <person name="Chiu C.H."/>
            <person name="Tang P."/>
            <person name="Hegemann P."/>
            <person name="Fromm H."/>
            <person name="Raoult D."/>
            <person name="Greub G."/>
            <person name="Miranda-Saavedra D."/>
            <person name="Chen N."/>
            <person name="Nash P."/>
            <person name="Ginger M.L."/>
            <person name="Horn M."/>
            <person name="Schaap P."/>
            <person name="Caler L."/>
            <person name="Loftus B."/>
        </authorList>
    </citation>
    <scope>NUCLEOTIDE SEQUENCE [LARGE SCALE GENOMIC DNA]</scope>
    <source>
        <strain evidence="3 4">Neff</strain>
    </source>
</reference>
<dbReference type="Gene3D" id="3.30.710.10">
    <property type="entry name" value="Potassium Channel Kv1.1, Chain A"/>
    <property type="match status" value="1"/>
</dbReference>
<name>M0QSF8_ACACF</name>
<dbReference type="PANTHER" id="PTHR14499">
    <property type="entry name" value="POTASSIUM CHANNEL TETRAMERIZATION DOMAIN-CONTAINING"/>
    <property type="match status" value="1"/>
</dbReference>
<keyword evidence="3" id="KW-0406">Ion transport</keyword>
<dbReference type="InterPro" id="IPR011333">
    <property type="entry name" value="SKP1/BTB/POZ_sf"/>
</dbReference>
<dbReference type="RefSeq" id="XP_004334604.1">
    <property type="nucleotide sequence ID" value="XM_004334556.1"/>
</dbReference>
<dbReference type="KEGG" id="acan:ACA1_090800"/>
<dbReference type="VEuPathDB" id="AmoebaDB:ACA1_090800"/>
<dbReference type="GO" id="GO:0034220">
    <property type="term" value="P:monoatomic ion transmembrane transport"/>
    <property type="evidence" value="ECO:0007669"/>
    <property type="project" value="UniProtKB-KW"/>
</dbReference>
<evidence type="ECO:0000256" key="1">
    <source>
        <dbReference type="SAM" id="MobiDB-lite"/>
    </source>
</evidence>
<keyword evidence="4" id="KW-1185">Reference proteome</keyword>
<dbReference type="Pfam" id="PF02214">
    <property type="entry name" value="BTB_2"/>
    <property type="match status" value="1"/>
</dbReference>
<proteinExistence type="predicted"/>
<dbReference type="Proteomes" id="UP000011083">
    <property type="component" value="Unassembled WGS sequence"/>
</dbReference>
<dbReference type="AlphaFoldDB" id="M0QSF8"/>